<keyword evidence="8" id="KW-1185">Reference proteome</keyword>
<feature type="transmembrane region" description="Helical" evidence="6">
    <location>
        <begin position="289"/>
        <end position="312"/>
    </location>
</feature>
<reference evidence="7" key="1">
    <citation type="submission" date="2023-07" db="EMBL/GenBank/DDBJ databases">
        <title>Genomic Encyclopedia of Type Strains, Phase IV (KMG-IV): sequencing the most valuable type-strain genomes for metagenomic binning, comparative biology and taxonomic classification.</title>
        <authorList>
            <person name="Goeker M."/>
        </authorList>
    </citation>
    <scope>NUCLEOTIDE SEQUENCE</scope>
    <source>
        <strain evidence="7">DSM 26174</strain>
    </source>
</reference>
<dbReference type="PANTHER" id="PTHR30250:SF11">
    <property type="entry name" value="O-ANTIGEN TRANSPORTER-RELATED"/>
    <property type="match status" value="1"/>
</dbReference>
<dbReference type="EMBL" id="JAVDQD010000005">
    <property type="protein sequence ID" value="MDR6240704.1"/>
    <property type="molecule type" value="Genomic_DNA"/>
</dbReference>
<evidence type="ECO:0000256" key="3">
    <source>
        <dbReference type="ARBA" id="ARBA00022692"/>
    </source>
</evidence>
<feature type="transmembrane region" description="Helical" evidence="6">
    <location>
        <begin position="88"/>
        <end position="114"/>
    </location>
</feature>
<keyword evidence="5 6" id="KW-0472">Membrane</keyword>
<evidence type="ECO:0000313" key="8">
    <source>
        <dbReference type="Proteomes" id="UP001185092"/>
    </source>
</evidence>
<name>A0AAE3XRI8_9BACT</name>
<protein>
    <submittedName>
        <fullName evidence="7">PST family polysaccharide transporter</fullName>
    </submittedName>
</protein>
<evidence type="ECO:0000256" key="4">
    <source>
        <dbReference type="ARBA" id="ARBA00022989"/>
    </source>
</evidence>
<keyword evidence="3 6" id="KW-0812">Transmembrane</keyword>
<dbReference type="GO" id="GO:0005886">
    <property type="term" value="C:plasma membrane"/>
    <property type="evidence" value="ECO:0007669"/>
    <property type="project" value="UniProtKB-SubCell"/>
</dbReference>
<feature type="transmembrane region" description="Helical" evidence="6">
    <location>
        <begin position="384"/>
        <end position="404"/>
    </location>
</feature>
<proteinExistence type="predicted"/>
<sequence length="412" mass="47688">MIAKILNEKRQLIFNFGYMSMVQGLNIVIPLLVYPYLVNVLGLELYGTLVFAQVLVSYFSILINYGFNIDAVKHISLLINKKEDLNHYISAVISSKFLLWFFSLSILTISCILINRDYLILYLLTFLSTFNELIFPTWFFQGIEKMKYVTVINTISRLLYLLLIFLFIKSESDYLLVPIMNGTSILVASFYGFYLMIYKEKIQLKLVSFQYLLEVLSNATPLFLSQAIISIKDRTSQLIIGVVLGMGEVAIFDLGMKISNVIIKLPVVINQTIFPKVVKDKNMKFVMKISNITFLILLIIVSTLWYLTPFIITLFTDKNFDNAVIIIRILMLSPIFLSYSTFFGNNCLLIFDKKKEYMNGMLFTTLFYLFLIVSAYLVGMINSILVISLITVLVYLFEMIYRVYYSRKLKLI</sequence>
<organism evidence="7 8">
    <name type="scientific">Aureibacter tunicatorum</name>
    <dbReference type="NCBI Taxonomy" id="866807"/>
    <lineage>
        <taxon>Bacteria</taxon>
        <taxon>Pseudomonadati</taxon>
        <taxon>Bacteroidota</taxon>
        <taxon>Cytophagia</taxon>
        <taxon>Cytophagales</taxon>
        <taxon>Persicobacteraceae</taxon>
        <taxon>Aureibacter</taxon>
    </lineage>
</organism>
<feature type="transmembrane region" description="Helical" evidence="6">
    <location>
        <begin position="174"/>
        <end position="197"/>
    </location>
</feature>
<dbReference type="Pfam" id="PF01943">
    <property type="entry name" value="Polysacc_synt"/>
    <property type="match status" value="1"/>
</dbReference>
<dbReference type="PANTHER" id="PTHR30250">
    <property type="entry name" value="PST FAMILY PREDICTED COLANIC ACID TRANSPORTER"/>
    <property type="match status" value="1"/>
</dbReference>
<feature type="transmembrane region" description="Helical" evidence="6">
    <location>
        <begin position="357"/>
        <end position="378"/>
    </location>
</feature>
<gene>
    <name evidence="7" type="ORF">HNQ88_003780</name>
</gene>
<evidence type="ECO:0000256" key="2">
    <source>
        <dbReference type="ARBA" id="ARBA00022475"/>
    </source>
</evidence>
<dbReference type="Proteomes" id="UP001185092">
    <property type="component" value="Unassembled WGS sequence"/>
</dbReference>
<feature type="transmembrane region" description="Helical" evidence="6">
    <location>
        <begin position="120"/>
        <end position="141"/>
    </location>
</feature>
<dbReference type="RefSeq" id="WP_309940849.1">
    <property type="nucleotide sequence ID" value="NZ_AP025306.1"/>
</dbReference>
<feature type="transmembrane region" description="Helical" evidence="6">
    <location>
        <begin position="148"/>
        <end position="168"/>
    </location>
</feature>
<evidence type="ECO:0000256" key="5">
    <source>
        <dbReference type="ARBA" id="ARBA00023136"/>
    </source>
</evidence>
<evidence type="ECO:0000313" key="7">
    <source>
        <dbReference type="EMBL" id="MDR6240704.1"/>
    </source>
</evidence>
<keyword evidence="2" id="KW-1003">Cell membrane</keyword>
<dbReference type="AlphaFoldDB" id="A0AAE3XRI8"/>
<dbReference type="InterPro" id="IPR002797">
    <property type="entry name" value="Polysacc_synth"/>
</dbReference>
<accession>A0AAE3XRI8</accession>
<dbReference type="InterPro" id="IPR050833">
    <property type="entry name" value="Poly_Biosynth_Transport"/>
</dbReference>
<feature type="transmembrane region" description="Helical" evidence="6">
    <location>
        <begin position="45"/>
        <end position="67"/>
    </location>
</feature>
<evidence type="ECO:0000256" key="1">
    <source>
        <dbReference type="ARBA" id="ARBA00004651"/>
    </source>
</evidence>
<feature type="transmembrane region" description="Helical" evidence="6">
    <location>
        <begin position="324"/>
        <end position="345"/>
    </location>
</feature>
<keyword evidence="4 6" id="KW-1133">Transmembrane helix</keyword>
<evidence type="ECO:0000256" key="6">
    <source>
        <dbReference type="SAM" id="Phobius"/>
    </source>
</evidence>
<comment type="subcellular location">
    <subcellularLocation>
        <location evidence="1">Cell membrane</location>
        <topology evidence="1">Multi-pass membrane protein</topology>
    </subcellularLocation>
</comment>
<feature type="transmembrane region" description="Helical" evidence="6">
    <location>
        <begin position="12"/>
        <end position="33"/>
    </location>
</feature>
<comment type="caution">
    <text evidence="7">The sequence shown here is derived from an EMBL/GenBank/DDBJ whole genome shotgun (WGS) entry which is preliminary data.</text>
</comment>